<dbReference type="GO" id="GO:0042158">
    <property type="term" value="P:lipoprotein biosynthetic process"/>
    <property type="evidence" value="ECO:0007669"/>
    <property type="project" value="InterPro"/>
</dbReference>
<comment type="similarity">
    <text evidence="1">Belongs to the Lgt family.</text>
</comment>
<evidence type="ECO:0000256" key="4">
    <source>
        <dbReference type="ARBA" id="ARBA00022692"/>
    </source>
</evidence>
<feature type="transmembrane region" description="Helical" evidence="7">
    <location>
        <begin position="15"/>
        <end position="33"/>
    </location>
</feature>
<dbReference type="PANTHER" id="PTHR30589:SF0">
    <property type="entry name" value="PHOSPHATIDYLGLYCEROL--PROLIPOPROTEIN DIACYLGLYCERYL TRANSFERASE"/>
    <property type="match status" value="1"/>
</dbReference>
<name>A0A7W9SZD8_9BACT</name>
<dbReference type="Proteomes" id="UP000532746">
    <property type="component" value="Unassembled WGS sequence"/>
</dbReference>
<feature type="transmembrane region" description="Helical" evidence="7">
    <location>
        <begin position="287"/>
        <end position="306"/>
    </location>
</feature>
<keyword evidence="5 7" id="KW-1133">Transmembrane helix</keyword>
<evidence type="ECO:0000313" key="9">
    <source>
        <dbReference type="Proteomes" id="UP000532746"/>
    </source>
</evidence>
<gene>
    <name evidence="8" type="ORF">HNQ93_001521</name>
</gene>
<feature type="transmembrane region" description="Helical" evidence="7">
    <location>
        <begin position="84"/>
        <end position="102"/>
    </location>
</feature>
<dbReference type="EC" id="2.-.-.-" evidence="8"/>
<keyword evidence="3 8" id="KW-0808">Transferase</keyword>
<evidence type="ECO:0000256" key="5">
    <source>
        <dbReference type="ARBA" id="ARBA00022989"/>
    </source>
</evidence>
<dbReference type="EMBL" id="JACHGG010000002">
    <property type="protein sequence ID" value="MBB6058675.1"/>
    <property type="molecule type" value="Genomic_DNA"/>
</dbReference>
<dbReference type="InterPro" id="IPR001640">
    <property type="entry name" value="Lgt"/>
</dbReference>
<keyword evidence="8" id="KW-0449">Lipoprotein</keyword>
<feature type="transmembrane region" description="Helical" evidence="7">
    <location>
        <begin position="312"/>
        <end position="330"/>
    </location>
</feature>
<reference evidence="8 9" key="1">
    <citation type="submission" date="2020-08" db="EMBL/GenBank/DDBJ databases">
        <title>Genomic Encyclopedia of Type Strains, Phase IV (KMG-IV): sequencing the most valuable type-strain genomes for metagenomic binning, comparative biology and taxonomic classification.</title>
        <authorList>
            <person name="Goeker M."/>
        </authorList>
    </citation>
    <scope>NUCLEOTIDE SEQUENCE [LARGE SCALE GENOMIC DNA]</scope>
    <source>
        <strain evidence="8 9">DSM 26718</strain>
    </source>
</reference>
<keyword evidence="9" id="KW-1185">Reference proteome</keyword>
<comment type="caution">
    <text evidence="8">The sequence shown here is derived from an EMBL/GenBank/DDBJ whole genome shotgun (WGS) entry which is preliminary data.</text>
</comment>
<keyword evidence="6 7" id="KW-0472">Membrane</keyword>
<dbReference type="AlphaFoldDB" id="A0A7W9SZD8"/>
<dbReference type="Pfam" id="PF01790">
    <property type="entry name" value="LGT"/>
    <property type="match status" value="1"/>
</dbReference>
<accession>A0A7W9SZD8</accession>
<evidence type="ECO:0000256" key="3">
    <source>
        <dbReference type="ARBA" id="ARBA00022679"/>
    </source>
</evidence>
<organism evidence="8 9">
    <name type="scientific">Hymenobacter luteus</name>
    <dbReference type="NCBI Taxonomy" id="1411122"/>
    <lineage>
        <taxon>Bacteria</taxon>
        <taxon>Pseudomonadati</taxon>
        <taxon>Bacteroidota</taxon>
        <taxon>Cytophagia</taxon>
        <taxon>Cytophagales</taxon>
        <taxon>Hymenobacteraceae</taxon>
        <taxon>Hymenobacter</taxon>
    </lineage>
</organism>
<feature type="transmembrane region" description="Helical" evidence="7">
    <location>
        <begin position="178"/>
        <end position="196"/>
    </location>
</feature>
<evidence type="ECO:0000313" key="8">
    <source>
        <dbReference type="EMBL" id="MBB6058675.1"/>
    </source>
</evidence>
<evidence type="ECO:0000256" key="2">
    <source>
        <dbReference type="ARBA" id="ARBA00022475"/>
    </source>
</evidence>
<protein>
    <submittedName>
        <fullName evidence="8">Phosphatidylglycerol:prolipoprotein diacylglycerol transferase</fullName>
        <ecNumber evidence="8">2.-.-.-</ecNumber>
    </submittedName>
</protein>
<dbReference type="GO" id="GO:0005886">
    <property type="term" value="C:plasma membrane"/>
    <property type="evidence" value="ECO:0007669"/>
    <property type="project" value="InterPro"/>
</dbReference>
<feature type="transmembrane region" description="Helical" evidence="7">
    <location>
        <begin position="208"/>
        <end position="225"/>
    </location>
</feature>
<sequence length="607" mass="64972">MLPSAVVAVPHGSGYYALFYVLGFGVNLALLLWEGRQRGYPLRSWLLLLACVAVPFILGTKLLALSGPEWEVLMRSGELPASEARSVLGGALASGMALPLLRRAFGYGRHVYDAFALPLCAALVVQCVGCVLTGCCFGVPTAGSWGLTYGPGTLPYLVQVYQGLIPAGAPASLPTHPTQLYALVLCAGVGAVLLLTRHRVWPGGSRRWLQVGLLLAGRFVLEFWRDPASEPVGAAAHTHAGLTMLQLQWALLMMAPVALGSWWWQVRQAGRTTPAPEPTPVNLSGRNLLAVGGLLLLTAWVGPWALSLPEVLVVKALLLAVLALEAGAYLRSVASTARPVRAALPLGLASTVFVLTSQVSPDSTLPAATPEKYYTLSGSFSSGRFLREQNTEGGCGGSTPLELYRHRYATGTLDFSRTKMPGTNVDGDVHMAERTVGVRLHVGGDQETPLGAGLYRRRTTLFALNPYVQLDRPWVGVGLGLMVGNLGYHRYLSGDGVSVFDMQASVRVGQREQVYALADYNYLNYGPGNPQQRFGIGTGLGGSKWQLLAGAASSKGYDVQEGASRWSGFAEVGFRPTPAWQVNSFALFGNSNQRQVGLRLSRRLSAR</sequence>
<dbReference type="PANTHER" id="PTHR30589">
    <property type="entry name" value="PROLIPOPROTEIN DIACYLGLYCERYL TRANSFERASE"/>
    <property type="match status" value="1"/>
</dbReference>
<feature type="transmembrane region" description="Helical" evidence="7">
    <location>
        <begin position="114"/>
        <end position="140"/>
    </location>
</feature>
<keyword evidence="2" id="KW-1003">Cell membrane</keyword>
<evidence type="ECO:0000256" key="1">
    <source>
        <dbReference type="ARBA" id="ARBA00007150"/>
    </source>
</evidence>
<feature type="transmembrane region" description="Helical" evidence="7">
    <location>
        <begin position="245"/>
        <end position="266"/>
    </location>
</feature>
<feature type="transmembrane region" description="Helical" evidence="7">
    <location>
        <begin position="45"/>
        <end position="64"/>
    </location>
</feature>
<dbReference type="RefSeq" id="WP_183403133.1">
    <property type="nucleotide sequence ID" value="NZ_JACHGG010000002.1"/>
</dbReference>
<evidence type="ECO:0000256" key="6">
    <source>
        <dbReference type="ARBA" id="ARBA00023136"/>
    </source>
</evidence>
<evidence type="ECO:0000256" key="7">
    <source>
        <dbReference type="SAM" id="Phobius"/>
    </source>
</evidence>
<proteinExistence type="inferred from homology"/>
<keyword evidence="4 7" id="KW-0812">Transmembrane</keyword>
<dbReference type="GO" id="GO:0008961">
    <property type="term" value="F:phosphatidylglycerol-prolipoprotein diacylglyceryl transferase activity"/>
    <property type="evidence" value="ECO:0007669"/>
    <property type="project" value="InterPro"/>
</dbReference>